<dbReference type="EMBL" id="JACCCQ010000001">
    <property type="protein sequence ID" value="NYF59932.1"/>
    <property type="molecule type" value="Genomic_DNA"/>
</dbReference>
<dbReference type="Proteomes" id="UP000631553">
    <property type="component" value="Unassembled WGS sequence"/>
</dbReference>
<evidence type="ECO:0000313" key="3">
    <source>
        <dbReference type="Proteomes" id="UP000631553"/>
    </source>
</evidence>
<sequence length="118" mass="13071">MLDRWVAELKRLAAGGGPVMLPFDFSDECTGWLRVGRSRDDLVEVQAGWSRPGQYDFNPSQFVAVGGSLSDFEPVRNARIERPLTDVIAAVTACRDRLTDHPEPDDFTSSEDTTGEAR</sequence>
<proteinExistence type="predicted"/>
<feature type="region of interest" description="Disordered" evidence="1">
    <location>
        <begin position="96"/>
        <end position="118"/>
    </location>
</feature>
<dbReference type="RefSeq" id="WP_179805530.1">
    <property type="nucleotide sequence ID" value="NZ_JACCCQ010000001.1"/>
</dbReference>
<name>A0ABX2RTR9_9ACTN</name>
<keyword evidence="3" id="KW-1185">Reference proteome</keyword>
<reference evidence="2 3" key="1">
    <citation type="submission" date="2020-07" db="EMBL/GenBank/DDBJ databases">
        <title>Sequencing the genomes of 1000 actinobacteria strains.</title>
        <authorList>
            <person name="Klenk H.-P."/>
        </authorList>
    </citation>
    <scope>NUCLEOTIDE SEQUENCE [LARGE SCALE GENOMIC DNA]</scope>
    <source>
        <strain evidence="2 3">DSM 43814</strain>
    </source>
</reference>
<protein>
    <submittedName>
        <fullName evidence="2">Uncharacterized protein</fullName>
    </submittedName>
</protein>
<organism evidence="2 3">
    <name type="scientific">Micromonospora purpureochromogenes</name>
    <dbReference type="NCBI Taxonomy" id="47872"/>
    <lineage>
        <taxon>Bacteria</taxon>
        <taxon>Bacillati</taxon>
        <taxon>Actinomycetota</taxon>
        <taxon>Actinomycetes</taxon>
        <taxon>Micromonosporales</taxon>
        <taxon>Micromonosporaceae</taxon>
        <taxon>Micromonospora</taxon>
    </lineage>
</organism>
<evidence type="ECO:0000313" key="2">
    <source>
        <dbReference type="EMBL" id="NYF59932.1"/>
    </source>
</evidence>
<accession>A0ABX2RTR9</accession>
<evidence type="ECO:0000256" key="1">
    <source>
        <dbReference type="SAM" id="MobiDB-lite"/>
    </source>
</evidence>
<comment type="caution">
    <text evidence="2">The sequence shown here is derived from an EMBL/GenBank/DDBJ whole genome shotgun (WGS) entry which is preliminary data.</text>
</comment>
<gene>
    <name evidence="2" type="ORF">HDA35_005763</name>
</gene>